<comment type="caution">
    <text evidence="2">The sequence shown here is derived from an EMBL/GenBank/DDBJ whole genome shotgun (WGS) entry which is preliminary data.</text>
</comment>
<evidence type="ECO:0000313" key="3">
    <source>
        <dbReference type="Proteomes" id="UP000187429"/>
    </source>
</evidence>
<accession>A0A1R1XY89</accession>
<dbReference type="AlphaFoldDB" id="A0A1R1XY89"/>
<reference evidence="3" key="1">
    <citation type="submission" date="2017-01" db="EMBL/GenBank/DDBJ databases">
        <authorList>
            <person name="Wang Y."/>
            <person name="White M."/>
            <person name="Kvist S."/>
            <person name="Moncalvo J.-M."/>
        </authorList>
    </citation>
    <scope>NUCLEOTIDE SEQUENCE [LARGE SCALE GENOMIC DNA]</scope>
    <source>
        <strain evidence="3">ID-206-W2</strain>
    </source>
</reference>
<evidence type="ECO:0000313" key="1">
    <source>
        <dbReference type="EMBL" id="OMJ08159.1"/>
    </source>
</evidence>
<proteinExistence type="predicted"/>
<gene>
    <name evidence="1" type="ORF">AYI69_g11172</name>
    <name evidence="2" type="ORF">AYI69_g6600</name>
</gene>
<dbReference type="Proteomes" id="UP000187429">
    <property type="component" value="Unassembled WGS sequence"/>
</dbReference>
<evidence type="ECO:0000313" key="2">
    <source>
        <dbReference type="EMBL" id="OMJ19484.1"/>
    </source>
</evidence>
<dbReference type="EMBL" id="LSSM01002989">
    <property type="protein sequence ID" value="OMJ19484.1"/>
    <property type="molecule type" value="Genomic_DNA"/>
</dbReference>
<organism evidence="2 3">
    <name type="scientific">Smittium culicis</name>
    <dbReference type="NCBI Taxonomy" id="133412"/>
    <lineage>
        <taxon>Eukaryota</taxon>
        <taxon>Fungi</taxon>
        <taxon>Fungi incertae sedis</taxon>
        <taxon>Zoopagomycota</taxon>
        <taxon>Kickxellomycotina</taxon>
        <taxon>Harpellomycetes</taxon>
        <taxon>Harpellales</taxon>
        <taxon>Legeriomycetaceae</taxon>
        <taxon>Smittium</taxon>
    </lineage>
</organism>
<protein>
    <submittedName>
        <fullName evidence="2">Uncharacterized protein</fullName>
    </submittedName>
</protein>
<dbReference type="EMBL" id="LSSM01007466">
    <property type="protein sequence ID" value="OMJ08159.1"/>
    <property type="molecule type" value="Genomic_DNA"/>
</dbReference>
<keyword evidence="3" id="KW-1185">Reference proteome</keyword>
<sequence length="120" mass="12636">MSSCAKPSLPVACASICRTIVCRALVYLAIVGRAAASCGIRSLGIGACDYEDPTYVVAPESVPVISSLGVIEGCWCGFTMVIDTMEGSFRRCGLVRGCGLSRGCGVVRRCVVVPRRLVCR</sequence>
<name>A0A1R1XY89_9FUNG</name>
<reference evidence="2" key="2">
    <citation type="submission" date="2017-01" db="EMBL/GenBank/DDBJ databases">
        <authorList>
            <person name="Mah S.A."/>
            <person name="Swanson W.J."/>
            <person name="Moy G.W."/>
            <person name="Vacquier V.D."/>
        </authorList>
    </citation>
    <scope>NUCLEOTIDE SEQUENCE [LARGE SCALE GENOMIC DNA]</scope>
    <source>
        <strain evidence="2">ID-206-W2</strain>
    </source>
</reference>